<dbReference type="AlphaFoldDB" id="A0A419A7V5"/>
<evidence type="ECO:0000313" key="3">
    <source>
        <dbReference type="Proteomes" id="UP000283587"/>
    </source>
</evidence>
<evidence type="ECO:0008006" key="4">
    <source>
        <dbReference type="Google" id="ProtNLM"/>
    </source>
</evidence>
<protein>
    <recommendedName>
        <fullName evidence="4">YHS domain-containing protein</fullName>
    </recommendedName>
</protein>
<dbReference type="EMBL" id="QZEW01000032">
    <property type="protein sequence ID" value="RJL16552.1"/>
    <property type="molecule type" value="Genomic_DNA"/>
</dbReference>
<organism evidence="2 3">
    <name type="scientific">Paracoccus siganidrum</name>
    <dbReference type="NCBI Taxonomy" id="1276757"/>
    <lineage>
        <taxon>Bacteria</taxon>
        <taxon>Pseudomonadati</taxon>
        <taxon>Pseudomonadota</taxon>
        <taxon>Alphaproteobacteria</taxon>
        <taxon>Rhodobacterales</taxon>
        <taxon>Paracoccaceae</taxon>
        <taxon>Paracoccus</taxon>
    </lineage>
</organism>
<evidence type="ECO:0000313" key="2">
    <source>
        <dbReference type="EMBL" id="RJL16552.1"/>
    </source>
</evidence>
<sequence>MLVPSPSDIMRFLILFLAMLSPSLPAAAQDWALEGYDPVGYVAQGHPVPGRSEIATMWKGKIWHFASEENRARFESDPNGYAPGFAGNCPVSLSEGRKEAGDPRYFMLVGNRLYLMRSAQAQRQMQQHSDEVLAKATAVWNAMR</sequence>
<dbReference type="NCBIfam" id="NF041384">
    <property type="entry name" value="YHS_seleno_dom"/>
    <property type="match status" value="1"/>
</dbReference>
<evidence type="ECO:0000256" key="1">
    <source>
        <dbReference type="SAM" id="SignalP"/>
    </source>
</evidence>
<comment type="caution">
    <text evidence="2">The sequence shown here is derived from an EMBL/GenBank/DDBJ whole genome shotgun (WGS) entry which is preliminary data.</text>
</comment>
<name>A0A419A7V5_9RHOB</name>
<accession>A0A419A7V5</accession>
<keyword evidence="1" id="KW-0732">Signal</keyword>
<feature type="signal peptide" evidence="1">
    <location>
        <begin position="1"/>
        <end position="28"/>
    </location>
</feature>
<feature type="chain" id="PRO_5019519513" description="YHS domain-containing protein" evidence="1">
    <location>
        <begin position="29"/>
        <end position="144"/>
    </location>
</feature>
<reference evidence="3" key="1">
    <citation type="submission" date="2018-09" db="EMBL/GenBank/DDBJ databases">
        <title>Paracoccus onubensis nov. sp. a moderate halophilic bacterium isolated from Gruta de las Maravillas (Aracena, Spain).</title>
        <authorList>
            <person name="Jurado V."/>
            <person name="Gutierrez-Patricio S."/>
            <person name="Gonzalez-Pimentel J.L."/>
            <person name="Miller A.Z."/>
            <person name="Laiz L."/>
            <person name="Saiz-Jimenez C."/>
        </authorList>
    </citation>
    <scope>NUCLEOTIDE SEQUENCE [LARGE SCALE GENOMIC DNA]</scope>
    <source>
        <strain evidence="3">DSM 26381</strain>
    </source>
</reference>
<gene>
    <name evidence="2" type="ORF">D3P05_09320</name>
</gene>
<keyword evidence="3" id="KW-1185">Reference proteome</keyword>
<proteinExistence type="predicted"/>
<dbReference type="Proteomes" id="UP000283587">
    <property type="component" value="Unassembled WGS sequence"/>
</dbReference>